<dbReference type="RefSeq" id="WP_095614166.1">
    <property type="nucleotide sequence ID" value="NZ_MVOH01000002.1"/>
</dbReference>
<dbReference type="AlphaFoldDB" id="A0A2A2EIX5"/>
<dbReference type="EMBL" id="MVOH01000002">
    <property type="protein sequence ID" value="PAU68885.1"/>
    <property type="molecule type" value="Genomic_DNA"/>
</dbReference>
<protein>
    <submittedName>
        <fullName evidence="1">Uncharacterized protein</fullName>
    </submittedName>
</protein>
<keyword evidence="2" id="KW-1185">Reference proteome</keyword>
<reference evidence="1 2" key="1">
    <citation type="journal article" date="2017" name="ISME J.">
        <title>Unveiling bifidobacterial biogeography across the mammalian branch of the tree of life.</title>
        <authorList>
            <person name="Milani C."/>
            <person name="Mangifesta M."/>
            <person name="Mancabelli L."/>
            <person name="Lugli G.A."/>
            <person name="James K."/>
            <person name="Duranti S."/>
            <person name="Turroni F."/>
            <person name="Ferrario C."/>
            <person name="Ossiprandi M.C."/>
            <person name="van Sinderen D."/>
            <person name="Ventura M."/>
        </authorList>
    </citation>
    <scope>NUCLEOTIDE SEQUENCE [LARGE SCALE GENOMIC DNA]</scope>
    <source>
        <strain evidence="2">Ham19E</strain>
    </source>
</reference>
<organism evidence="1 2">
    <name type="scientific">Bifidobacterium criceti</name>
    <dbReference type="NCBI Taxonomy" id="1960969"/>
    <lineage>
        <taxon>Bacteria</taxon>
        <taxon>Bacillati</taxon>
        <taxon>Actinomycetota</taxon>
        <taxon>Actinomycetes</taxon>
        <taxon>Bifidobacteriales</taxon>
        <taxon>Bifidobacteriaceae</taxon>
        <taxon>Bifidobacterium</taxon>
    </lineage>
</organism>
<accession>A0A2A2EIX5</accession>
<evidence type="ECO:0000313" key="1">
    <source>
        <dbReference type="EMBL" id="PAU68885.1"/>
    </source>
</evidence>
<evidence type="ECO:0000313" key="2">
    <source>
        <dbReference type="Proteomes" id="UP000218399"/>
    </source>
</evidence>
<dbReference type="OrthoDB" id="5145637at2"/>
<gene>
    <name evidence="1" type="ORF">B1526_0077</name>
</gene>
<sequence length="214" mass="23924">MIPEYFVWQKAGTESGQQFADIVAAKEAQRQLSGNGIFLWGVGNNLNLAPLVETLGITRPEVIFTLVNDTHPDDARQDLIRVWKKAYAKDANGVEREWTMPHGAEVRSKVNAERHYALVCHSDTPLVAVDPAHATDAFDYADVYSLSASDPTKPLKPSPRTLFAVRYDPSHRGLGNNKCVLRAELVPPYIVRLDAPEKRVYDEATDRYLPLSTH</sequence>
<proteinExistence type="predicted"/>
<dbReference type="Proteomes" id="UP000218399">
    <property type="component" value="Unassembled WGS sequence"/>
</dbReference>
<name>A0A2A2EIX5_9BIFI</name>
<comment type="caution">
    <text evidence="1">The sequence shown here is derived from an EMBL/GenBank/DDBJ whole genome shotgun (WGS) entry which is preliminary data.</text>
</comment>